<evidence type="ECO:0000259" key="2">
    <source>
        <dbReference type="Pfam" id="PF10988"/>
    </source>
</evidence>
<dbReference type="RefSeq" id="WP_123121858.1">
    <property type="nucleotide sequence ID" value="NZ_RJJR01000014.1"/>
</dbReference>
<dbReference type="AlphaFoldDB" id="A0A3M9NAI4"/>
<feature type="signal peptide" evidence="1">
    <location>
        <begin position="1"/>
        <end position="21"/>
    </location>
</feature>
<comment type="caution">
    <text evidence="3">The sequence shown here is derived from an EMBL/GenBank/DDBJ whole genome shotgun (WGS) entry which is preliminary data.</text>
</comment>
<dbReference type="InterPro" id="IPR021255">
    <property type="entry name" value="DUF2807"/>
</dbReference>
<sequence>MKYFLILCAAAGFLGSCASMSGNGNVIKENRGISDFNKIRTSGSIDVEIKNGNQYEVTVENDENLLPYVITEVRDGELSIRYKNDVSINNDHAKVFVTVPSIEKIATSGSADVSGDGVILNSNQLSISTSGSGNIKLNVDAPLITASSSGSGDIELSGSTKDFKCTISGSGDAKCAQLKSENAEIRVSGSSDVHVFASVSLKVNITGSGDVYYGGNPSSPEIHITGSGTAKAVN</sequence>
<dbReference type="PROSITE" id="PS51257">
    <property type="entry name" value="PROKAR_LIPOPROTEIN"/>
    <property type="match status" value="1"/>
</dbReference>
<protein>
    <submittedName>
        <fullName evidence="3">DUF2807 domain-containing protein</fullName>
    </submittedName>
</protein>
<reference evidence="3 4" key="1">
    <citation type="submission" date="2018-11" db="EMBL/GenBank/DDBJ databases">
        <title>Draft genome sequence of Ferruginibacter sp. BO-59.</title>
        <authorList>
            <person name="Im W.T."/>
        </authorList>
    </citation>
    <scope>NUCLEOTIDE SEQUENCE [LARGE SCALE GENOMIC DNA]</scope>
    <source>
        <strain evidence="3 4">BO-59</strain>
    </source>
</reference>
<dbReference type="Proteomes" id="UP000267223">
    <property type="component" value="Unassembled WGS sequence"/>
</dbReference>
<feature type="chain" id="PRO_5018062886" evidence="1">
    <location>
        <begin position="22"/>
        <end position="234"/>
    </location>
</feature>
<keyword evidence="1" id="KW-0732">Signal</keyword>
<evidence type="ECO:0000313" key="3">
    <source>
        <dbReference type="EMBL" id="RNI34317.1"/>
    </source>
</evidence>
<feature type="domain" description="Putative auto-transporter adhesin head GIN" evidence="2">
    <location>
        <begin position="35"/>
        <end position="217"/>
    </location>
</feature>
<proteinExistence type="predicted"/>
<organism evidence="3 4">
    <name type="scientific">Hanamia caeni</name>
    <dbReference type="NCBI Taxonomy" id="2294116"/>
    <lineage>
        <taxon>Bacteria</taxon>
        <taxon>Pseudomonadati</taxon>
        <taxon>Bacteroidota</taxon>
        <taxon>Chitinophagia</taxon>
        <taxon>Chitinophagales</taxon>
        <taxon>Chitinophagaceae</taxon>
        <taxon>Hanamia</taxon>
    </lineage>
</organism>
<dbReference type="Gene3D" id="2.160.20.120">
    <property type="match status" value="1"/>
</dbReference>
<evidence type="ECO:0000313" key="4">
    <source>
        <dbReference type="Proteomes" id="UP000267223"/>
    </source>
</evidence>
<dbReference type="EMBL" id="RJJR01000014">
    <property type="protein sequence ID" value="RNI34317.1"/>
    <property type="molecule type" value="Genomic_DNA"/>
</dbReference>
<gene>
    <name evidence="3" type="ORF">EFY79_16630</name>
</gene>
<keyword evidence="4" id="KW-1185">Reference proteome</keyword>
<evidence type="ECO:0000256" key="1">
    <source>
        <dbReference type="SAM" id="SignalP"/>
    </source>
</evidence>
<dbReference type="PANTHER" id="PTHR39200">
    <property type="entry name" value="HYPOTHETICAL EXPORTED PROTEIN"/>
    <property type="match status" value="1"/>
</dbReference>
<dbReference type="OrthoDB" id="1014513at2"/>
<accession>A0A3M9NAI4</accession>
<name>A0A3M9NAI4_9BACT</name>
<dbReference type="PANTHER" id="PTHR39200:SF1">
    <property type="entry name" value="AUTO-TRANSPORTER ADHESIN HEAD GIN DOMAIN-CONTAINING PROTEIN-RELATED"/>
    <property type="match status" value="1"/>
</dbReference>
<dbReference type="Pfam" id="PF10988">
    <property type="entry name" value="DUF2807"/>
    <property type="match status" value="1"/>
</dbReference>